<dbReference type="Proteomes" id="UP000188268">
    <property type="component" value="Unassembled WGS sequence"/>
</dbReference>
<dbReference type="OrthoDB" id="1898716at2759"/>
<gene>
    <name evidence="2" type="ORF">CCACVL1_10288</name>
</gene>
<proteinExistence type="predicted"/>
<evidence type="ECO:0000256" key="1">
    <source>
        <dbReference type="SAM" id="MobiDB-lite"/>
    </source>
</evidence>
<name>A0A1R3IRT5_COCAP</name>
<dbReference type="EMBL" id="AWWV01009619">
    <property type="protein sequence ID" value="OMO85305.1"/>
    <property type="molecule type" value="Genomic_DNA"/>
</dbReference>
<comment type="caution">
    <text evidence="2">The sequence shown here is derived from an EMBL/GenBank/DDBJ whole genome shotgun (WGS) entry which is preliminary data.</text>
</comment>
<protein>
    <submittedName>
        <fullName evidence="2">Uncharacterized protein</fullName>
    </submittedName>
</protein>
<feature type="region of interest" description="Disordered" evidence="1">
    <location>
        <begin position="40"/>
        <end position="61"/>
    </location>
</feature>
<organism evidence="2 3">
    <name type="scientific">Corchorus capsularis</name>
    <name type="common">Jute</name>
    <dbReference type="NCBI Taxonomy" id="210143"/>
    <lineage>
        <taxon>Eukaryota</taxon>
        <taxon>Viridiplantae</taxon>
        <taxon>Streptophyta</taxon>
        <taxon>Embryophyta</taxon>
        <taxon>Tracheophyta</taxon>
        <taxon>Spermatophyta</taxon>
        <taxon>Magnoliopsida</taxon>
        <taxon>eudicotyledons</taxon>
        <taxon>Gunneridae</taxon>
        <taxon>Pentapetalae</taxon>
        <taxon>rosids</taxon>
        <taxon>malvids</taxon>
        <taxon>Malvales</taxon>
        <taxon>Malvaceae</taxon>
        <taxon>Grewioideae</taxon>
        <taxon>Apeibeae</taxon>
        <taxon>Corchorus</taxon>
    </lineage>
</organism>
<evidence type="ECO:0000313" key="2">
    <source>
        <dbReference type="EMBL" id="OMO85305.1"/>
    </source>
</evidence>
<dbReference type="Gramene" id="OMO85305">
    <property type="protein sequence ID" value="OMO85305"/>
    <property type="gene ID" value="CCACVL1_10288"/>
</dbReference>
<evidence type="ECO:0000313" key="3">
    <source>
        <dbReference type="Proteomes" id="UP000188268"/>
    </source>
</evidence>
<dbReference type="AlphaFoldDB" id="A0A1R3IRT5"/>
<feature type="compositionally biased region" description="Polar residues" evidence="1">
    <location>
        <begin position="47"/>
        <end position="59"/>
    </location>
</feature>
<sequence length="114" mass="12115">MAAKPGLMIVTSSATMVLAKGGSKLEATTTILAGIPQAYGTREASEASRSSNPNYTFNNGYDLHAPVQLQLSQPQTPKNDAPAKSMKLGYKFQKWHICKQEFNGGGRRATGGGL</sequence>
<keyword evidence="3" id="KW-1185">Reference proteome</keyword>
<reference evidence="2 3" key="1">
    <citation type="submission" date="2013-09" db="EMBL/GenBank/DDBJ databases">
        <title>Corchorus capsularis genome sequencing.</title>
        <authorList>
            <person name="Alam M."/>
            <person name="Haque M.S."/>
            <person name="Islam M.S."/>
            <person name="Emdad E.M."/>
            <person name="Islam M.M."/>
            <person name="Ahmed B."/>
            <person name="Halim A."/>
            <person name="Hossen Q.M.M."/>
            <person name="Hossain M.Z."/>
            <person name="Ahmed R."/>
            <person name="Khan M.M."/>
            <person name="Islam R."/>
            <person name="Rashid M.M."/>
            <person name="Khan S.A."/>
            <person name="Rahman M.S."/>
            <person name="Alam M."/>
        </authorList>
    </citation>
    <scope>NUCLEOTIDE SEQUENCE [LARGE SCALE GENOMIC DNA]</scope>
    <source>
        <strain evidence="3">cv. CVL-1</strain>
        <tissue evidence="2">Whole seedling</tissue>
    </source>
</reference>
<accession>A0A1R3IRT5</accession>